<evidence type="ECO:0000313" key="3">
    <source>
        <dbReference type="Proteomes" id="UP000291117"/>
    </source>
</evidence>
<keyword evidence="1" id="KW-0175">Coiled coil</keyword>
<comment type="caution">
    <text evidence="2">The sequence shown here is derived from an EMBL/GenBank/DDBJ whole genome shotgun (WGS) entry which is preliminary data.</text>
</comment>
<organism evidence="2 3">
    <name type="scientific">Pedobacter hiemivivus</name>
    <dbReference type="NCBI Taxonomy" id="2530454"/>
    <lineage>
        <taxon>Bacteria</taxon>
        <taxon>Pseudomonadati</taxon>
        <taxon>Bacteroidota</taxon>
        <taxon>Sphingobacteriia</taxon>
        <taxon>Sphingobacteriales</taxon>
        <taxon>Sphingobacteriaceae</taxon>
        <taxon>Pedobacter</taxon>
    </lineage>
</organism>
<proteinExistence type="predicted"/>
<dbReference type="Proteomes" id="UP000291117">
    <property type="component" value="Unassembled WGS sequence"/>
</dbReference>
<evidence type="ECO:0000256" key="1">
    <source>
        <dbReference type="SAM" id="Coils"/>
    </source>
</evidence>
<accession>A0A4V2MK80</accession>
<feature type="coiled-coil region" evidence="1">
    <location>
        <begin position="1"/>
        <end position="32"/>
    </location>
</feature>
<protein>
    <submittedName>
        <fullName evidence="2">Uncharacterized protein</fullName>
    </submittedName>
</protein>
<dbReference type="EMBL" id="SJSM01000004">
    <property type="protein sequence ID" value="TCC97186.1"/>
    <property type="molecule type" value="Genomic_DNA"/>
</dbReference>
<evidence type="ECO:0000313" key="2">
    <source>
        <dbReference type="EMBL" id="TCC97186.1"/>
    </source>
</evidence>
<reference evidence="2 3" key="1">
    <citation type="submission" date="2019-02" db="EMBL/GenBank/DDBJ databases">
        <title>Pedobacter sp. RP-3-8 sp. nov., isolated from Arctic soil.</title>
        <authorList>
            <person name="Dahal R.H."/>
        </authorList>
    </citation>
    <scope>NUCLEOTIDE SEQUENCE [LARGE SCALE GENOMIC DNA]</scope>
    <source>
        <strain evidence="2 3">RP-3-8</strain>
    </source>
</reference>
<gene>
    <name evidence="2" type="ORF">EZ444_10070</name>
</gene>
<dbReference type="OrthoDB" id="773244at2"/>
<dbReference type="AlphaFoldDB" id="A0A4V2MK80"/>
<keyword evidence="3" id="KW-1185">Reference proteome</keyword>
<name>A0A4V2MK80_9SPHI</name>
<sequence>MNYLKEELEEALKAIKSTIDKCEKAILKLKENSAQHTLLSRRIKAFHISVNLIETEMSHLE</sequence>